<protein>
    <submittedName>
        <fullName evidence="1">Uncharacterized protein</fullName>
    </submittedName>
</protein>
<reference evidence="2" key="1">
    <citation type="submission" date="2018-12" db="EMBL/GenBank/DDBJ databases">
        <title>Tengunoibacter tsumagoiensis gen. nov., sp. nov., Dictyobacter kobayashii sp. nov., D. alpinus sp. nov., and D. joshuensis sp. nov. and description of Dictyobacteraceae fam. nov. within the order Ktedonobacterales isolated from Tengu-no-mugimeshi.</title>
        <authorList>
            <person name="Wang C.M."/>
            <person name="Zheng Y."/>
            <person name="Sakai Y."/>
            <person name="Toyoda A."/>
            <person name="Minakuchi Y."/>
            <person name="Abe K."/>
            <person name="Yokota A."/>
            <person name="Yabe S."/>
        </authorList>
    </citation>
    <scope>NUCLEOTIDE SEQUENCE [LARGE SCALE GENOMIC DNA]</scope>
    <source>
        <strain evidence="2">Uno11</strain>
    </source>
</reference>
<organism evidence="1 2">
    <name type="scientific">Dictyobacter kobayashii</name>
    <dbReference type="NCBI Taxonomy" id="2014872"/>
    <lineage>
        <taxon>Bacteria</taxon>
        <taxon>Bacillati</taxon>
        <taxon>Chloroflexota</taxon>
        <taxon>Ktedonobacteria</taxon>
        <taxon>Ktedonobacterales</taxon>
        <taxon>Dictyobacteraceae</taxon>
        <taxon>Dictyobacter</taxon>
    </lineage>
</organism>
<comment type="caution">
    <text evidence="1">The sequence shown here is derived from an EMBL/GenBank/DDBJ whole genome shotgun (WGS) entry which is preliminary data.</text>
</comment>
<gene>
    <name evidence="1" type="ORF">KDK_79680</name>
</gene>
<dbReference type="Proteomes" id="UP000287188">
    <property type="component" value="Unassembled WGS sequence"/>
</dbReference>
<keyword evidence="2" id="KW-1185">Reference proteome</keyword>
<accession>A0A402AYL6</accession>
<name>A0A402AYL6_9CHLR</name>
<evidence type="ECO:0000313" key="1">
    <source>
        <dbReference type="EMBL" id="GCE24168.1"/>
    </source>
</evidence>
<sequence>MIDSRSCSIEHHHRVGTYKWEVSQYEDRQDTIQLESLEISLPVSEVYFKVYLETED</sequence>
<proteinExistence type="predicted"/>
<dbReference type="AlphaFoldDB" id="A0A402AYL6"/>
<evidence type="ECO:0000313" key="2">
    <source>
        <dbReference type="Proteomes" id="UP000287188"/>
    </source>
</evidence>
<dbReference type="EMBL" id="BIFS01000002">
    <property type="protein sequence ID" value="GCE24168.1"/>
    <property type="molecule type" value="Genomic_DNA"/>
</dbReference>